<dbReference type="EC" id="2.3.1.1" evidence="4"/>
<dbReference type="Proteomes" id="UP000562984">
    <property type="component" value="Unassembled WGS sequence"/>
</dbReference>
<gene>
    <name evidence="4" type="ORF">HKD39_01385</name>
</gene>
<comment type="caution">
    <text evidence="4">The sequence shown here is derived from an EMBL/GenBank/DDBJ whole genome shotgun (WGS) entry which is preliminary data.</text>
</comment>
<dbReference type="EMBL" id="JABEND010000001">
    <property type="protein sequence ID" value="NNG34393.1"/>
    <property type="molecule type" value="Genomic_DNA"/>
</dbReference>
<dbReference type="PANTHER" id="PTHR43626:SF4">
    <property type="entry name" value="GCN5-RELATED N-ACETYLTRANSFERASE 2, CHLOROPLASTIC"/>
    <property type="match status" value="1"/>
</dbReference>
<organism evidence="4 5">
    <name type="scientific">Nakamurella aerolata</name>
    <dbReference type="NCBI Taxonomy" id="1656892"/>
    <lineage>
        <taxon>Bacteria</taxon>
        <taxon>Bacillati</taxon>
        <taxon>Actinomycetota</taxon>
        <taxon>Actinomycetes</taxon>
        <taxon>Nakamurellales</taxon>
        <taxon>Nakamurellaceae</taxon>
        <taxon>Nakamurella</taxon>
    </lineage>
</organism>
<proteinExistence type="predicted"/>
<dbReference type="Gene3D" id="3.40.630.30">
    <property type="match status" value="1"/>
</dbReference>
<dbReference type="SUPFAM" id="SSF55729">
    <property type="entry name" value="Acyl-CoA N-acyltransferases (Nat)"/>
    <property type="match status" value="1"/>
</dbReference>
<dbReference type="InterPro" id="IPR016181">
    <property type="entry name" value="Acyl_CoA_acyltransferase"/>
</dbReference>
<dbReference type="GO" id="GO:0005737">
    <property type="term" value="C:cytoplasm"/>
    <property type="evidence" value="ECO:0007669"/>
    <property type="project" value="TreeGrafter"/>
</dbReference>
<evidence type="ECO:0000256" key="2">
    <source>
        <dbReference type="ARBA" id="ARBA00023315"/>
    </source>
</evidence>
<dbReference type="NCBIfam" id="NF005921">
    <property type="entry name" value="PRK07922.1"/>
    <property type="match status" value="1"/>
</dbReference>
<dbReference type="GO" id="GO:0008080">
    <property type="term" value="F:N-acetyltransferase activity"/>
    <property type="evidence" value="ECO:0007669"/>
    <property type="project" value="InterPro"/>
</dbReference>
<evidence type="ECO:0000313" key="4">
    <source>
        <dbReference type="EMBL" id="NNG34393.1"/>
    </source>
</evidence>
<dbReference type="InterPro" id="IPR000182">
    <property type="entry name" value="GNAT_dom"/>
</dbReference>
<dbReference type="PANTHER" id="PTHR43626">
    <property type="entry name" value="ACYL-COA N-ACYLTRANSFERASE"/>
    <property type="match status" value="1"/>
</dbReference>
<accession>A0A849A4V9</accession>
<keyword evidence="1 4" id="KW-0808">Transferase</keyword>
<reference evidence="4 5" key="1">
    <citation type="submission" date="2020-05" db="EMBL/GenBank/DDBJ databases">
        <title>Nakamurella sp. DB0629 isolated from air conditioner.</title>
        <authorList>
            <person name="Kim D.H."/>
            <person name="Kim D.-U."/>
        </authorList>
    </citation>
    <scope>NUCLEOTIDE SEQUENCE [LARGE SCALE GENOMIC DNA]</scope>
    <source>
        <strain evidence="4 5">DB0629</strain>
    </source>
</reference>
<evidence type="ECO:0000313" key="5">
    <source>
        <dbReference type="Proteomes" id="UP000562984"/>
    </source>
</evidence>
<keyword evidence="2 4" id="KW-0012">Acyltransferase</keyword>
<sequence length="174" mass="19574">MSNASPTVRRAKVGDVRRIKELIDQYAPDILLEKSLVNLYEDVTEFWVAEIPDPDGGPTPRVVGCGALHVLWEDLGELRTIATDPQCRGRRIGRTLCLELIEQARNLGLTRLFVLTFEVMFFSALGFRRIGELDLGPDALAELRSSYDRGVAEFLDLPYVKPNTLGNTRMLKQL</sequence>
<dbReference type="CDD" id="cd04301">
    <property type="entry name" value="NAT_SF"/>
    <property type="match status" value="1"/>
</dbReference>
<evidence type="ECO:0000259" key="3">
    <source>
        <dbReference type="PROSITE" id="PS51186"/>
    </source>
</evidence>
<feature type="domain" description="N-acetyltransferase" evidence="3">
    <location>
        <begin position="6"/>
        <end position="150"/>
    </location>
</feature>
<evidence type="ECO:0000256" key="1">
    <source>
        <dbReference type="ARBA" id="ARBA00022679"/>
    </source>
</evidence>
<dbReference type="InterPro" id="IPR045039">
    <property type="entry name" value="NSI-like"/>
</dbReference>
<protein>
    <submittedName>
        <fullName evidence="4">Amino-acid N-acetyltransferase</fullName>
        <ecNumber evidence="4">2.3.1.1</ecNumber>
    </submittedName>
</protein>
<dbReference type="AlphaFoldDB" id="A0A849A4V9"/>
<keyword evidence="5" id="KW-1185">Reference proteome</keyword>
<name>A0A849A4V9_9ACTN</name>
<dbReference type="Pfam" id="PF00583">
    <property type="entry name" value="Acetyltransf_1"/>
    <property type="match status" value="1"/>
</dbReference>
<dbReference type="PROSITE" id="PS51186">
    <property type="entry name" value="GNAT"/>
    <property type="match status" value="1"/>
</dbReference>